<sequence>MQKDKIVNSHGNNLKNNRLMLVYCVMAALTAVLLGAAFVVAPDRIVMEINKSYSAILEVLPVVAVSILAATAITALISPQFIAKWAGDNSRITGVLIASAAGALIPCEPMLGLPMILGIARGGAGIGFIVALLTSSKLFSFMRIPDYFAFLNFQLAMVFLACTLAMPFLSGLLARFYAGHIYWKDNENTTDERPGSVISCRKQ</sequence>
<name>A0A1W2DE41_9FIRM</name>
<dbReference type="RefSeq" id="WP_084577002.1">
    <property type="nucleotide sequence ID" value="NZ_CP155572.1"/>
</dbReference>
<evidence type="ECO:0008006" key="4">
    <source>
        <dbReference type="Google" id="ProtNLM"/>
    </source>
</evidence>
<feature type="transmembrane region" description="Helical" evidence="1">
    <location>
        <begin position="147"/>
        <end position="169"/>
    </location>
</feature>
<accession>A0A1W2DE41</accession>
<gene>
    <name evidence="2" type="ORF">SAMN04488500_11550</name>
</gene>
<feature type="transmembrane region" description="Helical" evidence="1">
    <location>
        <begin position="111"/>
        <end position="135"/>
    </location>
</feature>
<reference evidence="2 3" key="1">
    <citation type="submission" date="2017-04" db="EMBL/GenBank/DDBJ databases">
        <authorList>
            <person name="Afonso C.L."/>
            <person name="Miller P.J."/>
            <person name="Scott M.A."/>
            <person name="Spackman E."/>
            <person name="Goraichik I."/>
            <person name="Dimitrov K.M."/>
            <person name="Suarez D.L."/>
            <person name="Swayne D.E."/>
        </authorList>
    </citation>
    <scope>NUCLEOTIDE SEQUENCE [LARGE SCALE GENOMIC DNA]</scope>
    <source>
        <strain evidence="2 3">DSM 5090</strain>
    </source>
</reference>
<evidence type="ECO:0000313" key="2">
    <source>
        <dbReference type="EMBL" id="SMC95785.1"/>
    </source>
</evidence>
<dbReference type="EMBL" id="FWXI01000015">
    <property type="protein sequence ID" value="SMC95785.1"/>
    <property type="molecule type" value="Genomic_DNA"/>
</dbReference>
<keyword evidence="1" id="KW-1133">Transmembrane helix</keyword>
<protein>
    <recommendedName>
        <fullName evidence="4">Permease</fullName>
    </recommendedName>
</protein>
<dbReference type="Proteomes" id="UP000192738">
    <property type="component" value="Unassembled WGS sequence"/>
</dbReference>
<keyword evidence="3" id="KW-1185">Reference proteome</keyword>
<feature type="transmembrane region" description="Helical" evidence="1">
    <location>
        <begin position="20"/>
        <end position="41"/>
    </location>
</feature>
<keyword evidence="1" id="KW-0472">Membrane</keyword>
<keyword evidence="1" id="KW-0812">Transmembrane</keyword>
<proteinExistence type="predicted"/>
<organism evidence="2 3">
    <name type="scientific">Sporomusa malonica</name>
    <dbReference type="NCBI Taxonomy" id="112901"/>
    <lineage>
        <taxon>Bacteria</taxon>
        <taxon>Bacillati</taxon>
        <taxon>Bacillota</taxon>
        <taxon>Negativicutes</taxon>
        <taxon>Selenomonadales</taxon>
        <taxon>Sporomusaceae</taxon>
        <taxon>Sporomusa</taxon>
    </lineage>
</organism>
<evidence type="ECO:0000313" key="3">
    <source>
        <dbReference type="Proteomes" id="UP000192738"/>
    </source>
</evidence>
<feature type="transmembrane region" description="Helical" evidence="1">
    <location>
        <begin position="53"/>
        <end position="77"/>
    </location>
</feature>
<dbReference type="STRING" id="112901.SAMN04488500_11550"/>
<dbReference type="AlphaFoldDB" id="A0A1W2DE41"/>
<feature type="transmembrane region" description="Helical" evidence="1">
    <location>
        <begin position="89"/>
        <end position="105"/>
    </location>
</feature>
<evidence type="ECO:0000256" key="1">
    <source>
        <dbReference type="SAM" id="Phobius"/>
    </source>
</evidence>